<evidence type="ECO:0000313" key="2">
    <source>
        <dbReference type="Proteomes" id="UP000198282"/>
    </source>
</evidence>
<organism evidence="1 2">
    <name type="scientific">Streptosporangium subroseum</name>
    <dbReference type="NCBI Taxonomy" id="106412"/>
    <lineage>
        <taxon>Bacteria</taxon>
        <taxon>Bacillati</taxon>
        <taxon>Actinomycetota</taxon>
        <taxon>Actinomycetes</taxon>
        <taxon>Streptosporangiales</taxon>
        <taxon>Streptosporangiaceae</taxon>
        <taxon>Streptosporangium</taxon>
    </lineage>
</organism>
<dbReference type="Gene3D" id="3.40.50.300">
    <property type="entry name" value="P-loop containing nucleotide triphosphate hydrolases"/>
    <property type="match status" value="1"/>
</dbReference>
<protein>
    <submittedName>
        <fullName evidence="1">Shikimate kinase</fullName>
    </submittedName>
</protein>
<proteinExistence type="predicted"/>
<accession>A0A239HH29</accession>
<evidence type="ECO:0000313" key="1">
    <source>
        <dbReference type="EMBL" id="SNS80726.1"/>
    </source>
</evidence>
<keyword evidence="2" id="KW-1185">Reference proteome</keyword>
<gene>
    <name evidence="1" type="ORF">SAMN05216276_1016128</name>
</gene>
<dbReference type="InterPro" id="IPR027417">
    <property type="entry name" value="P-loop_NTPase"/>
</dbReference>
<dbReference type="SUPFAM" id="SSF52540">
    <property type="entry name" value="P-loop containing nucleoside triphosphate hydrolases"/>
    <property type="match status" value="1"/>
</dbReference>
<dbReference type="AlphaFoldDB" id="A0A239HH29"/>
<dbReference type="GO" id="GO:0016301">
    <property type="term" value="F:kinase activity"/>
    <property type="evidence" value="ECO:0007669"/>
    <property type="project" value="UniProtKB-KW"/>
</dbReference>
<keyword evidence="1" id="KW-0418">Kinase</keyword>
<reference evidence="1 2" key="1">
    <citation type="submission" date="2017-06" db="EMBL/GenBank/DDBJ databases">
        <authorList>
            <person name="Kim H.J."/>
            <person name="Triplett B.A."/>
        </authorList>
    </citation>
    <scope>NUCLEOTIDE SEQUENCE [LARGE SCALE GENOMIC DNA]</scope>
    <source>
        <strain evidence="1 2">CGMCC 4.2132</strain>
    </source>
</reference>
<name>A0A239HH29_9ACTN</name>
<dbReference type="EMBL" id="FZOD01000016">
    <property type="protein sequence ID" value="SNS80726.1"/>
    <property type="molecule type" value="Genomic_DNA"/>
</dbReference>
<keyword evidence="1" id="KW-0808">Transferase</keyword>
<dbReference type="Proteomes" id="UP000198282">
    <property type="component" value="Unassembled WGS sequence"/>
</dbReference>
<sequence>MVTSRGYARAMIIWLNGTFGAGKTTTAGELVKLVPEARIFDPEQVGYMLRHVQGLPELGDFQHWPPWRGLVVETASQLLGYLGGVLVIPQTVLVEQYWTEIRIGLEKAGIPVHHFVLHTDHDTLIHRIETDAVERQARQWRLDHLPDYRDALPWLGCEAKVVDTTGIPPEQVAQIVAAGAGTEIAADG</sequence>